<evidence type="ECO:0000256" key="6">
    <source>
        <dbReference type="RuleBase" id="RU000477"/>
    </source>
</evidence>
<dbReference type="PANTHER" id="PTHR19139:SF199">
    <property type="entry name" value="MIP17260P"/>
    <property type="match status" value="1"/>
</dbReference>
<dbReference type="EMBL" id="JAGHQL010000092">
    <property type="protein sequence ID" value="KAH0538909.1"/>
    <property type="molecule type" value="Genomic_DNA"/>
</dbReference>
<accession>A0A9P8I262</accession>
<dbReference type="InterPro" id="IPR034294">
    <property type="entry name" value="Aquaporin_transptr"/>
</dbReference>
<feature type="transmembrane region" description="Helical" evidence="7">
    <location>
        <begin position="58"/>
        <end position="77"/>
    </location>
</feature>
<evidence type="ECO:0000256" key="7">
    <source>
        <dbReference type="SAM" id="Phobius"/>
    </source>
</evidence>
<dbReference type="Pfam" id="PF00230">
    <property type="entry name" value="MIP"/>
    <property type="match status" value="1"/>
</dbReference>
<evidence type="ECO:0000256" key="4">
    <source>
        <dbReference type="ARBA" id="ARBA00022989"/>
    </source>
</evidence>
<evidence type="ECO:0000256" key="3">
    <source>
        <dbReference type="ARBA" id="ARBA00022692"/>
    </source>
</evidence>
<dbReference type="OrthoDB" id="3222at2759"/>
<dbReference type="GO" id="GO:0015250">
    <property type="term" value="F:water channel activity"/>
    <property type="evidence" value="ECO:0007669"/>
    <property type="project" value="TreeGrafter"/>
</dbReference>
<comment type="similarity">
    <text evidence="2 6">Belongs to the MIP/aquaporin (TC 1.A.8) family.</text>
</comment>
<gene>
    <name evidence="8" type="ORF">FGG08_004500</name>
</gene>
<name>A0A9P8I262_9PEZI</name>
<organism evidence="8 9">
    <name type="scientific">Glutinoglossum americanum</name>
    <dbReference type="NCBI Taxonomy" id="1670608"/>
    <lineage>
        <taxon>Eukaryota</taxon>
        <taxon>Fungi</taxon>
        <taxon>Dikarya</taxon>
        <taxon>Ascomycota</taxon>
        <taxon>Pezizomycotina</taxon>
        <taxon>Geoglossomycetes</taxon>
        <taxon>Geoglossales</taxon>
        <taxon>Geoglossaceae</taxon>
        <taxon>Glutinoglossum</taxon>
    </lineage>
</organism>
<feature type="transmembrane region" description="Helical" evidence="7">
    <location>
        <begin position="148"/>
        <end position="168"/>
    </location>
</feature>
<evidence type="ECO:0000313" key="9">
    <source>
        <dbReference type="Proteomes" id="UP000698800"/>
    </source>
</evidence>
<evidence type="ECO:0008006" key="10">
    <source>
        <dbReference type="Google" id="ProtNLM"/>
    </source>
</evidence>
<dbReference type="Gene3D" id="1.20.1080.10">
    <property type="entry name" value="Glycerol uptake facilitator protein"/>
    <property type="match status" value="1"/>
</dbReference>
<dbReference type="PANTHER" id="PTHR19139">
    <property type="entry name" value="AQUAPORIN TRANSPORTER"/>
    <property type="match status" value="1"/>
</dbReference>
<keyword evidence="9" id="KW-1185">Reference proteome</keyword>
<dbReference type="InterPro" id="IPR023271">
    <property type="entry name" value="Aquaporin-like"/>
</dbReference>
<keyword evidence="6" id="KW-0813">Transport</keyword>
<keyword evidence="4 7" id="KW-1133">Transmembrane helix</keyword>
<reference evidence="8" key="1">
    <citation type="submission" date="2021-03" db="EMBL/GenBank/DDBJ databases">
        <title>Comparative genomics and phylogenomic investigation of the class Geoglossomycetes provide insights into ecological specialization and systematics.</title>
        <authorList>
            <person name="Melie T."/>
            <person name="Pirro S."/>
            <person name="Miller A.N."/>
            <person name="Quandt A."/>
        </authorList>
    </citation>
    <scope>NUCLEOTIDE SEQUENCE</scope>
    <source>
        <strain evidence="8">GBOQ0MN5Z8</strain>
    </source>
</reference>
<dbReference type="PRINTS" id="PR00783">
    <property type="entry name" value="MINTRINSICP"/>
</dbReference>
<evidence type="ECO:0000313" key="8">
    <source>
        <dbReference type="EMBL" id="KAH0538909.1"/>
    </source>
</evidence>
<feature type="transmembrane region" description="Helical" evidence="7">
    <location>
        <begin position="107"/>
        <end position="128"/>
    </location>
</feature>
<dbReference type="GO" id="GO:0005886">
    <property type="term" value="C:plasma membrane"/>
    <property type="evidence" value="ECO:0007669"/>
    <property type="project" value="TreeGrafter"/>
</dbReference>
<protein>
    <recommendedName>
        <fullName evidence="10">Aquaporin-like protein</fullName>
    </recommendedName>
</protein>
<evidence type="ECO:0000256" key="1">
    <source>
        <dbReference type="ARBA" id="ARBA00004141"/>
    </source>
</evidence>
<proteinExistence type="inferred from homology"/>
<dbReference type="InterPro" id="IPR000425">
    <property type="entry name" value="MIP"/>
</dbReference>
<sequence length="187" mass="19528">MATIALRRHSRMADLSYSLAEFFGTFMFLLVAFLATQIAGVKSSDKPSDYAGPSVPNLMFIAFAFGFSLVVNCWVFFRASGGHLNPAWEIPCPWDIPELTSLGGRGCMMGISQILAGIAAAGVAKGLAPGHPVLFAVSLGGGASIAQGLFLEMFLTAQLVITVLLLAAEASSPQAPIAEAFVTNVGT</sequence>
<dbReference type="SUPFAM" id="SSF81338">
    <property type="entry name" value="Aquaporin-like"/>
    <property type="match status" value="1"/>
</dbReference>
<keyword evidence="5 7" id="KW-0472">Membrane</keyword>
<comment type="subcellular location">
    <subcellularLocation>
        <location evidence="1">Membrane</location>
        <topology evidence="1">Multi-pass membrane protein</topology>
    </subcellularLocation>
</comment>
<keyword evidence="3 6" id="KW-0812">Transmembrane</keyword>
<evidence type="ECO:0000256" key="5">
    <source>
        <dbReference type="ARBA" id="ARBA00023136"/>
    </source>
</evidence>
<dbReference type="Proteomes" id="UP000698800">
    <property type="component" value="Unassembled WGS sequence"/>
</dbReference>
<comment type="caution">
    <text evidence="8">The sequence shown here is derived from an EMBL/GenBank/DDBJ whole genome shotgun (WGS) entry which is preliminary data.</text>
</comment>
<feature type="transmembrane region" description="Helical" evidence="7">
    <location>
        <begin position="15"/>
        <end position="38"/>
    </location>
</feature>
<dbReference type="AlphaFoldDB" id="A0A9P8I262"/>
<evidence type="ECO:0000256" key="2">
    <source>
        <dbReference type="ARBA" id="ARBA00006175"/>
    </source>
</evidence>